<dbReference type="AlphaFoldDB" id="A0A1M5N3B4"/>
<dbReference type="PANTHER" id="PTHR42834">
    <property type="entry name" value="ENDONUCLEASE/EXONUCLEASE/PHOSPHATASE FAMILY PROTEIN (AFU_ORTHOLOGUE AFUA_3G09210)"/>
    <property type="match status" value="1"/>
</dbReference>
<dbReference type="GO" id="GO:0004519">
    <property type="term" value="F:endonuclease activity"/>
    <property type="evidence" value="ECO:0007669"/>
    <property type="project" value="UniProtKB-KW"/>
</dbReference>
<dbReference type="Gene3D" id="3.60.10.10">
    <property type="entry name" value="Endonuclease/exonuclease/phosphatase"/>
    <property type="match status" value="1"/>
</dbReference>
<protein>
    <submittedName>
        <fullName evidence="2">Endonuclease/Exonuclease/phosphatase family protein</fullName>
    </submittedName>
</protein>
<keyword evidence="2" id="KW-0378">Hydrolase</keyword>
<dbReference type="OrthoDB" id="525956at2"/>
<dbReference type="Pfam" id="PF03372">
    <property type="entry name" value="Exo_endo_phos"/>
    <property type="match status" value="1"/>
</dbReference>
<keyword evidence="3" id="KW-1185">Reference proteome</keyword>
<name>A0A1M5N3B4_9RHOB</name>
<dbReference type="SUPFAM" id="SSF56219">
    <property type="entry name" value="DNase I-like"/>
    <property type="match status" value="1"/>
</dbReference>
<feature type="domain" description="Endonuclease/exonuclease/phosphatase" evidence="1">
    <location>
        <begin position="42"/>
        <end position="307"/>
    </location>
</feature>
<proteinExistence type="predicted"/>
<keyword evidence="2" id="KW-0540">Nuclease</keyword>
<dbReference type="EMBL" id="FQXB01000001">
    <property type="protein sequence ID" value="SHG84031.1"/>
    <property type="molecule type" value="Genomic_DNA"/>
</dbReference>
<organism evidence="2 3">
    <name type="scientific">Cognatiyoonia sediminum</name>
    <dbReference type="NCBI Taxonomy" id="1508389"/>
    <lineage>
        <taxon>Bacteria</taxon>
        <taxon>Pseudomonadati</taxon>
        <taxon>Pseudomonadota</taxon>
        <taxon>Alphaproteobacteria</taxon>
        <taxon>Rhodobacterales</taxon>
        <taxon>Paracoccaceae</taxon>
        <taxon>Cognatiyoonia</taxon>
    </lineage>
</organism>
<dbReference type="InterPro" id="IPR036691">
    <property type="entry name" value="Endo/exonu/phosph_ase_sf"/>
</dbReference>
<keyword evidence="2" id="KW-0269">Exonuclease</keyword>
<dbReference type="GO" id="GO:0004527">
    <property type="term" value="F:exonuclease activity"/>
    <property type="evidence" value="ECO:0007669"/>
    <property type="project" value="UniProtKB-KW"/>
</dbReference>
<evidence type="ECO:0000313" key="3">
    <source>
        <dbReference type="Proteomes" id="UP000184074"/>
    </source>
</evidence>
<sequence length="344" mass="38757">MPASQLSIATFNLFNLNLPGLRMYRDPDGWTQDQYDKKIEWTARMLKQGDADVWGFQEHWHNDALTEAVEQAGLDGTHTLLMPDGHAGQKIQCAALVRNEMLQGDPEWITSFPEGCFLRSSGEDDQTPSIELEVNAFSRPVLNFMIKPARSKDAIRVFVCHFKSKAPTRVSSEDWYKRDPDLYHAHQSTLGSALSTIRRTAEAAALRVILNDYLRGGGQPAIVLGDLNDGIQSNTLNIMTAQPTFLLDGRPSEGSDVGLYSVSTMLQLRSERDVYYSHIYKNRMETLDHILVSEELYDLSRDREWGFAGAEIVNDHLNREDHKDTGTGDHGIVRAQFTGRSSLR</sequence>
<reference evidence="2 3" key="1">
    <citation type="submission" date="2016-11" db="EMBL/GenBank/DDBJ databases">
        <authorList>
            <person name="Jaros S."/>
            <person name="Januszkiewicz K."/>
            <person name="Wedrychowicz H."/>
        </authorList>
    </citation>
    <scope>NUCLEOTIDE SEQUENCE [LARGE SCALE GENOMIC DNA]</scope>
    <source>
        <strain evidence="2 3">DSM 28715</strain>
    </source>
</reference>
<dbReference type="RefSeq" id="WP_072899885.1">
    <property type="nucleotide sequence ID" value="NZ_FQXB01000001.1"/>
</dbReference>
<dbReference type="InterPro" id="IPR005135">
    <property type="entry name" value="Endo/exonuclease/phosphatase"/>
</dbReference>
<evidence type="ECO:0000313" key="2">
    <source>
        <dbReference type="EMBL" id="SHG84031.1"/>
    </source>
</evidence>
<accession>A0A1M5N3B4</accession>
<evidence type="ECO:0000259" key="1">
    <source>
        <dbReference type="Pfam" id="PF03372"/>
    </source>
</evidence>
<dbReference type="STRING" id="1508389.SAMN05444003_1165"/>
<gene>
    <name evidence="2" type="ORF">SAMN05444003_1165</name>
</gene>
<dbReference type="Proteomes" id="UP000184074">
    <property type="component" value="Unassembled WGS sequence"/>
</dbReference>
<keyword evidence="2" id="KW-0255">Endonuclease</keyword>
<dbReference type="PANTHER" id="PTHR42834:SF1">
    <property type="entry name" value="ENDONUCLEASE_EXONUCLEASE_PHOSPHATASE FAMILY PROTEIN (AFU_ORTHOLOGUE AFUA_3G09210)"/>
    <property type="match status" value="1"/>
</dbReference>